<gene>
    <name evidence="14" type="ORF">DHW61_06745</name>
</gene>
<evidence type="ECO:0000256" key="6">
    <source>
        <dbReference type="ARBA" id="ARBA00022741"/>
    </source>
</evidence>
<feature type="domain" description="HAMP" evidence="13">
    <location>
        <begin position="89"/>
        <end position="141"/>
    </location>
</feature>
<comment type="subcellular location">
    <subcellularLocation>
        <location evidence="1">Cell membrane</location>
        <topology evidence="1">Multi-pass membrane protein</topology>
    </subcellularLocation>
</comment>
<dbReference type="AlphaFoldDB" id="A0A3D2X5C4"/>
<evidence type="ECO:0000256" key="11">
    <source>
        <dbReference type="ARBA" id="ARBA00023136"/>
    </source>
</evidence>
<dbReference type="SUPFAM" id="SSF55874">
    <property type="entry name" value="ATPase domain of HSP90 chaperone/DNA topoisomerase II/histidine kinase"/>
    <property type="match status" value="1"/>
</dbReference>
<dbReference type="Gene3D" id="3.30.565.10">
    <property type="entry name" value="Histidine kinase-like ATPase, C-terminal domain"/>
    <property type="match status" value="1"/>
</dbReference>
<keyword evidence="2" id="KW-1003">Cell membrane</keyword>
<keyword evidence="5 12" id="KW-0812">Transmembrane</keyword>
<evidence type="ECO:0000256" key="2">
    <source>
        <dbReference type="ARBA" id="ARBA00022475"/>
    </source>
</evidence>
<comment type="caution">
    <text evidence="14">The sequence shown here is derived from an EMBL/GenBank/DDBJ whole genome shotgun (WGS) entry which is preliminary data.</text>
</comment>
<evidence type="ECO:0000256" key="1">
    <source>
        <dbReference type="ARBA" id="ARBA00004651"/>
    </source>
</evidence>
<dbReference type="EMBL" id="DPVV01000225">
    <property type="protein sequence ID" value="HCL02104.1"/>
    <property type="molecule type" value="Genomic_DNA"/>
</dbReference>
<evidence type="ECO:0000256" key="5">
    <source>
        <dbReference type="ARBA" id="ARBA00022692"/>
    </source>
</evidence>
<keyword evidence="6" id="KW-0547">Nucleotide-binding</keyword>
<protein>
    <recommendedName>
        <fullName evidence="13">HAMP domain-containing protein</fullName>
    </recommendedName>
</protein>
<evidence type="ECO:0000313" key="14">
    <source>
        <dbReference type="EMBL" id="HCL02104.1"/>
    </source>
</evidence>
<proteinExistence type="predicted"/>
<dbReference type="GO" id="GO:0000155">
    <property type="term" value="F:phosphorelay sensor kinase activity"/>
    <property type="evidence" value="ECO:0007669"/>
    <property type="project" value="InterPro"/>
</dbReference>
<dbReference type="SUPFAM" id="SSF158472">
    <property type="entry name" value="HAMP domain-like"/>
    <property type="match status" value="1"/>
</dbReference>
<keyword evidence="7" id="KW-0418">Kinase</keyword>
<dbReference type="Proteomes" id="UP000262969">
    <property type="component" value="Unassembled WGS sequence"/>
</dbReference>
<dbReference type="CDD" id="cd06225">
    <property type="entry name" value="HAMP"/>
    <property type="match status" value="1"/>
</dbReference>
<dbReference type="PANTHER" id="PTHR34220:SF11">
    <property type="entry name" value="SENSOR PROTEIN KINASE HPTS"/>
    <property type="match status" value="1"/>
</dbReference>
<dbReference type="InterPro" id="IPR036890">
    <property type="entry name" value="HATPase_C_sf"/>
</dbReference>
<keyword evidence="4" id="KW-0808">Transferase</keyword>
<evidence type="ECO:0000256" key="3">
    <source>
        <dbReference type="ARBA" id="ARBA00022553"/>
    </source>
</evidence>
<dbReference type="GO" id="GO:0005886">
    <property type="term" value="C:plasma membrane"/>
    <property type="evidence" value="ECO:0007669"/>
    <property type="project" value="UniProtKB-SubCell"/>
</dbReference>
<dbReference type="GO" id="GO:0005524">
    <property type="term" value="F:ATP binding"/>
    <property type="evidence" value="ECO:0007669"/>
    <property type="project" value="UniProtKB-KW"/>
</dbReference>
<sequence>MLVYLDSGEILYATEQERFQDVASIVENGNFEASYGVKYYRQHKKDINYITYIDNKEFGIIPIADYIMFVLVGLLLLFIGSNIVNWRLRKLTTRLNKILAAMEKAMEGDLNIQLEVGHEDELDIISEYFNEMCCNLDSYIQKSYIAQIEQKTAEMQALQSQINPHFLYNTLEAIRMQAICNDDKEVGKMLYGLAVVFRSQIKEDNIITLAKEVYYCKKYVELFEFRYKNKFKFEFNFPEIYIQVSIIKFIIQPIIENYFVHGIRLEDENNILSINIYEAEDDLIIEIKDNGKGMPESQIIEKLNEMNQEGNSQGSIGLLNVHRRMVATYGNDYGLGIRHNNPNGLIVTIKIPFRGESNV</sequence>
<evidence type="ECO:0000256" key="7">
    <source>
        <dbReference type="ARBA" id="ARBA00022777"/>
    </source>
</evidence>
<dbReference type="PROSITE" id="PS50885">
    <property type="entry name" value="HAMP"/>
    <property type="match status" value="1"/>
</dbReference>
<name>A0A3D2X5C4_9FIRM</name>
<evidence type="ECO:0000256" key="4">
    <source>
        <dbReference type="ARBA" id="ARBA00022679"/>
    </source>
</evidence>
<evidence type="ECO:0000256" key="9">
    <source>
        <dbReference type="ARBA" id="ARBA00022989"/>
    </source>
</evidence>
<reference evidence="14 15" key="1">
    <citation type="journal article" date="2018" name="Nat. Biotechnol.">
        <title>A standardized bacterial taxonomy based on genome phylogeny substantially revises the tree of life.</title>
        <authorList>
            <person name="Parks D.H."/>
            <person name="Chuvochina M."/>
            <person name="Waite D.W."/>
            <person name="Rinke C."/>
            <person name="Skarshewski A."/>
            <person name="Chaumeil P.A."/>
            <person name="Hugenholtz P."/>
        </authorList>
    </citation>
    <scope>NUCLEOTIDE SEQUENCE [LARGE SCALE GENOMIC DNA]</scope>
    <source>
        <strain evidence="14">UBA11728</strain>
    </source>
</reference>
<dbReference type="InterPro" id="IPR050640">
    <property type="entry name" value="Bact_2-comp_sensor_kinase"/>
</dbReference>
<keyword evidence="8" id="KW-0067">ATP-binding</keyword>
<keyword evidence="10" id="KW-0902">Two-component regulatory system</keyword>
<dbReference type="Pfam" id="PF06580">
    <property type="entry name" value="His_kinase"/>
    <property type="match status" value="1"/>
</dbReference>
<dbReference type="Pfam" id="PF00672">
    <property type="entry name" value="HAMP"/>
    <property type="match status" value="1"/>
</dbReference>
<evidence type="ECO:0000256" key="12">
    <source>
        <dbReference type="SAM" id="Phobius"/>
    </source>
</evidence>
<evidence type="ECO:0000313" key="15">
    <source>
        <dbReference type="Proteomes" id="UP000262969"/>
    </source>
</evidence>
<organism evidence="14 15">
    <name type="scientific">Lachnoclostridium phytofermentans</name>
    <dbReference type="NCBI Taxonomy" id="66219"/>
    <lineage>
        <taxon>Bacteria</taxon>
        <taxon>Bacillati</taxon>
        <taxon>Bacillota</taxon>
        <taxon>Clostridia</taxon>
        <taxon>Lachnospirales</taxon>
        <taxon>Lachnospiraceae</taxon>
    </lineage>
</organism>
<dbReference type="InterPro" id="IPR010559">
    <property type="entry name" value="Sig_transdc_His_kin_internal"/>
</dbReference>
<evidence type="ECO:0000259" key="13">
    <source>
        <dbReference type="PROSITE" id="PS50885"/>
    </source>
</evidence>
<evidence type="ECO:0000256" key="8">
    <source>
        <dbReference type="ARBA" id="ARBA00022840"/>
    </source>
</evidence>
<dbReference type="SMART" id="SM00304">
    <property type="entry name" value="HAMP"/>
    <property type="match status" value="1"/>
</dbReference>
<dbReference type="InterPro" id="IPR003594">
    <property type="entry name" value="HATPase_dom"/>
</dbReference>
<evidence type="ECO:0000256" key="10">
    <source>
        <dbReference type="ARBA" id="ARBA00023012"/>
    </source>
</evidence>
<feature type="transmembrane region" description="Helical" evidence="12">
    <location>
        <begin position="66"/>
        <end position="88"/>
    </location>
</feature>
<keyword evidence="9 12" id="KW-1133">Transmembrane helix</keyword>
<accession>A0A3D2X5C4</accession>
<dbReference type="PANTHER" id="PTHR34220">
    <property type="entry name" value="SENSOR HISTIDINE KINASE YPDA"/>
    <property type="match status" value="1"/>
</dbReference>
<dbReference type="Gene3D" id="6.10.340.10">
    <property type="match status" value="1"/>
</dbReference>
<dbReference type="InterPro" id="IPR003660">
    <property type="entry name" value="HAMP_dom"/>
</dbReference>
<dbReference type="Pfam" id="PF02518">
    <property type="entry name" value="HATPase_c"/>
    <property type="match status" value="1"/>
</dbReference>
<keyword evidence="11 12" id="KW-0472">Membrane</keyword>
<keyword evidence="3" id="KW-0597">Phosphoprotein</keyword>